<dbReference type="InterPro" id="IPR000847">
    <property type="entry name" value="LysR_HTH_N"/>
</dbReference>
<evidence type="ECO:0000256" key="1">
    <source>
        <dbReference type="ARBA" id="ARBA00009437"/>
    </source>
</evidence>
<dbReference type="GO" id="GO:0003700">
    <property type="term" value="F:DNA-binding transcription factor activity"/>
    <property type="evidence" value="ECO:0007669"/>
    <property type="project" value="InterPro"/>
</dbReference>
<evidence type="ECO:0000313" key="7">
    <source>
        <dbReference type="Proteomes" id="UP000434582"/>
    </source>
</evidence>
<dbReference type="GO" id="GO:0000976">
    <property type="term" value="F:transcription cis-regulatory region binding"/>
    <property type="evidence" value="ECO:0007669"/>
    <property type="project" value="TreeGrafter"/>
</dbReference>
<keyword evidence="7" id="KW-1185">Reference proteome</keyword>
<sequence length="303" mass="32889">MPLNYHHLRYFWAVAHEGNLTRAAARLNVSQSALSSQIQKLEDRLGHALFERRGKQLVLTEAGRVALDHADTIFAAGAELVETLKGGVAPPRQVLRVGALSTLSRNFQVGFLRPILGRDDVELVVRTGSLATLLPALESHELDVVLTNRAPLRDAATPWVTHTVAEQRVALVGPPTRVHPGASVTDLLERHPLIVPSFDSGIRASLDSLLVRLRVRPRIVAEADDMAMIRALAREDLGLAVAPPIVMRGEVAAGTLVVAGDLPGLIETFHAVTLDRRFPHPLLREVLGRPIDATAQPVPPPSY</sequence>
<dbReference type="PRINTS" id="PR00039">
    <property type="entry name" value="HTHLYSR"/>
</dbReference>
<reference evidence="6 7" key="1">
    <citation type="submission" date="2019-10" db="EMBL/GenBank/DDBJ databases">
        <title>Draft whole-genome sequence of the purple nonsulfur photosynthetic bacterium Roseospira navarrensis DSM 15114.</title>
        <authorList>
            <person name="Kyndt J.A."/>
            <person name="Meyer T.E."/>
        </authorList>
    </citation>
    <scope>NUCLEOTIDE SEQUENCE [LARGE SCALE GENOMIC DNA]</scope>
    <source>
        <strain evidence="6 7">DSM 15114</strain>
    </source>
</reference>
<comment type="caution">
    <text evidence="6">The sequence shown here is derived from an EMBL/GenBank/DDBJ whole genome shotgun (WGS) entry which is preliminary data.</text>
</comment>
<protein>
    <submittedName>
        <fullName evidence="6">LysR family transcriptional regulator</fullName>
    </submittedName>
</protein>
<dbReference type="PANTHER" id="PTHR30126:SF98">
    <property type="entry name" value="HTH-TYPE TRANSCRIPTIONAL ACTIVATOR BAUR"/>
    <property type="match status" value="1"/>
</dbReference>
<dbReference type="RefSeq" id="WP_153341752.1">
    <property type="nucleotide sequence ID" value="NZ_WIVE01000009.1"/>
</dbReference>
<dbReference type="SUPFAM" id="SSF46785">
    <property type="entry name" value="Winged helix' DNA-binding domain"/>
    <property type="match status" value="1"/>
</dbReference>
<dbReference type="AlphaFoldDB" id="A0A7X1ZC64"/>
<dbReference type="InterPro" id="IPR036390">
    <property type="entry name" value="WH_DNA-bd_sf"/>
</dbReference>
<keyword evidence="3" id="KW-0238">DNA-binding</keyword>
<keyword evidence="2" id="KW-0805">Transcription regulation</keyword>
<evidence type="ECO:0000256" key="2">
    <source>
        <dbReference type="ARBA" id="ARBA00023015"/>
    </source>
</evidence>
<accession>A0A7X1ZC64</accession>
<evidence type="ECO:0000256" key="3">
    <source>
        <dbReference type="ARBA" id="ARBA00023125"/>
    </source>
</evidence>
<dbReference type="Gene3D" id="3.40.190.10">
    <property type="entry name" value="Periplasmic binding protein-like II"/>
    <property type="match status" value="2"/>
</dbReference>
<dbReference type="InterPro" id="IPR036388">
    <property type="entry name" value="WH-like_DNA-bd_sf"/>
</dbReference>
<evidence type="ECO:0000256" key="4">
    <source>
        <dbReference type="ARBA" id="ARBA00023163"/>
    </source>
</evidence>
<dbReference type="OrthoDB" id="155872at2"/>
<comment type="similarity">
    <text evidence="1">Belongs to the LysR transcriptional regulatory family.</text>
</comment>
<proteinExistence type="inferred from homology"/>
<dbReference type="Proteomes" id="UP000434582">
    <property type="component" value="Unassembled WGS sequence"/>
</dbReference>
<organism evidence="6 7">
    <name type="scientific">Roseospira navarrensis</name>
    <dbReference type="NCBI Taxonomy" id="140058"/>
    <lineage>
        <taxon>Bacteria</taxon>
        <taxon>Pseudomonadati</taxon>
        <taxon>Pseudomonadota</taxon>
        <taxon>Alphaproteobacteria</taxon>
        <taxon>Rhodospirillales</taxon>
        <taxon>Rhodospirillaceae</taxon>
        <taxon>Roseospira</taxon>
    </lineage>
</organism>
<evidence type="ECO:0000259" key="5">
    <source>
        <dbReference type="PROSITE" id="PS50931"/>
    </source>
</evidence>
<evidence type="ECO:0000313" key="6">
    <source>
        <dbReference type="EMBL" id="MQX35846.1"/>
    </source>
</evidence>
<dbReference type="InterPro" id="IPR005119">
    <property type="entry name" value="LysR_subst-bd"/>
</dbReference>
<dbReference type="Pfam" id="PF00126">
    <property type="entry name" value="HTH_1"/>
    <property type="match status" value="1"/>
</dbReference>
<dbReference type="SUPFAM" id="SSF53850">
    <property type="entry name" value="Periplasmic binding protein-like II"/>
    <property type="match status" value="1"/>
</dbReference>
<dbReference type="FunFam" id="1.10.10.10:FF:000001">
    <property type="entry name" value="LysR family transcriptional regulator"/>
    <property type="match status" value="1"/>
</dbReference>
<name>A0A7X1ZC64_9PROT</name>
<keyword evidence="4" id="KW-0804">Transcription</keyword>
<gene>
    <name evidence="6" type="ORF">GHC57_04860</name>
</gene>
<dbReference type="EMBL" id="WIVE01000009">
    <property type="protein sequence ID" value="MQX35846.1"/>
    <property type="molecule type" value="Genomic_DNA"/>
</dbReference>
<dbReference type="PANTHER" id="PTHR30126">
    <property type="entry name" value="HTH-TYPE TRANSCRIPTIONAL REGULATOR"/>
    <property type="match status" value="1"/>
</dbReference>
<feature type="domain" description="HTH lysR-type" evidence="5">
    <location>
        <begin position="3"/>
        <end position="60"/>
    </location>
</feature>
<dbReference type="PROSITE" id="PS50931">
    <property type="entry name" value="HTH_LYSR"/>
    <property type="match status" value="1"/>
</dbReference>
<dbReference type="Gene3D" id="1.10.10.10">
    <property type="entry name" value="Winged helix-like DNA-binding domain superfamily/Winged helix DNA-binding domain"/>
    <property type="match status" value="1"/>
</dbReference>
<dbReference type="Pfam" id="PF03466">
    <property type="entry name" value="LysR_substrate"/>
    <property type="match status" value="1"/>
</dbReference>